<evidence type="ECO:0000256" key="2">
    <source>
        <dbReference type="ARBA" id="ARBA00022884"/>
    </source>
</evidence>
<dbReference type="EMBL" id="RBAH01000001">
    <property type="protein sequence ID" value="RKN86473.1"/>
    <property type="molecule type" value="Genomic_DNA"/>
</dbReference>
<reference evidence="10 11" key="1">
    <citation type="journal article" date="2007" name="Int. J. Syst. Evol. Microbiol.">
        <title>Paenibacillus ginsengarvi sp. nov., isolated from soil from ginseng cultivation.</title>
        <authorList>
            <person name="Yoon M.H."/>
            <person name="Ten L.N."/>
            <person name="Im W.T."/>
        </authorList>
    </citation>
    <scope>NUCLEOTIDE SEQUENCE [LARGE SCALE GENOMIC DNA]</scope>
    <source>
        <strain evidence="10 11">KCTC 13059</strain>
    </source>
</reference>
<organism evidence="10 11">
    <name type="scientific">Paenibacillus ginsengarvi</name>
    <dbReference type="NCBI Taxonomy" id="400777"/>
    <lineage>
        <taxon>Bacteria</taxon>
        <taxon>Bacillati</taxon>
        <taxon>Bacillota</taxon>
        <taxon>Bacilli</taxon>
        <taxon>Bacillales</taxon>
        <taxon>Paenibacillaceae</taxon>
        <taxon>Paenibacillus</taxon>
    </lineage>
</organism>
<keyword evidence="2 6" id="KW-0694">RNA-binding</keyword>
<proteinExistence type="inferred from homology"/>
<comment type="caution">
    <text evidence="10">The sequence shown here is derived from an EMBL/GenBank/DDBJ whole genome shotgun (WGS) entry which is preliminary data.</text>
</comment>
<feature type="region of interest" description="Disordered" evidence="9">
    <location>
        <begin position="1"/>
        <end position="21"/>
    </location>
</feature>
<comment type="function">
    <text evidence="6 8">One of the primary rRNA binding proteins, it binds directly to 16S rRNA where it helps nucleate assembly of the platform of the 30S subunit by binding and bridging several RNA helices of the 16S rRNA.</text>
</comment>
<comment type="function">
    <text evidence="6">Forms an intersubunit bridge (bridge B4) with the 23S rRNA of the 50S subunit in the ribosome.</text>
</comment>
<dbReference type="GO" id="GO:0022627">
    <property type="term" value="C:cytosolic small ribosomal subunit"/>
    <property type="evidence" value="ECO:0007669"/>
    <property type="project" value="TreeGrafter"/>
</dbReference>
<dbReference type="Gene3D" id="6.10.250.3130">
    <property type="match status" value="1"/>
</dbReference>
<dbReference type="Pfam" id="PF00312">
    <property type="entry name" value="Ribosomal_S15"/>
    <property type="match status" value="1"/>
</dbReference>
<evidence type="ECO:0000313" key="11">
    <source>
        <dbReference type="Proteomes" id="UP000282311"/>
    </source>
</evidence>
<dbReference type="InterPro" id="IPR009068">
    <property type="entry name" value="uS15_NS1_RNA-bd_sf"/>
</dbReference>
<dbReference type="GO" id="GO:0006412">
    <property type="term" value="P:translation"/>
    <property type="evidence" value="ECO:0007669"/>
    <property type="project" value="UniProtKB-UniRule"/>
</dbReference>
<evidence type="ECO:0000256" key="5">
    <source>
        <dbReference type="ARBA" id="ARBA00064542"/>
    </source>
</evidence>
<keyword evidence="4 6" id="KW-0687">Ribonucleoprotein</keyword>
<dbReference type="OrthoDB" id="9799262at2"/>
<comment type="subunit">
    <text evidence="5 6">Part of the 30S ribosomal subunit. Forms a bridge to the 50S subunit in the 70S ribosome, contacting the 23S rRNA.</text>
</comment>
<dbReference type="Proteomes" id="UP000282311">
    <property type="component" value="Unassembled WGS sequence"/>
</dbReference>
<dbReference type="GO" id="GO:0003735">
    <property type="term" value="F:structural constituent of ribosome"/>
    <property type="evidence" value="ECO:0007669"/>
    <property type="project" value="InterPro"/>
</dbReference>
<evidence type="ECO:0000256" key="1">
    <source>
        <dbReference type="ARBA" id="ARBA00022730"/>
    </source>
</evidence>
<dbReference type="SMART" id="SM01387">
    <property type="entry name" value="Ribosomal_S15"/>
    <property type="match status" value="1"/>
</dbReference>
<dbReference type="HAMAP" id="MF_01343_B">
    <property type="entry name" value="Ribosomal_uS15_B"/>
    <property type="match status" value="1"/>
</dbReference>
<keyword evidence="3 6" id="KW-0689">Ribosomal protein</keyword>
<dbReference type="PANTHER" id="PTHR23321:SF26">
    <property type="entry name" value="SMALL RIBOSOMAL SUBUNIT PROTEIN US15M"/>
    <property type="match status" value="1"/>
</dbReference>
<dbReference type="SUPFAM" id="SSF47060">
    <property type="entry name" value="S15/NS1 RNA-binding domain"/>
    <property type="match status" value="1"/>
</dbReference>
<evidence type="ECO:0000256" key="8">
    <source>
        <dbReference type="RuleBase" id="RU004524"/>
    </source>
</evidence>
<evidence type="ECO:0000256" key="4">
    <source>
        <dbReference type="ARBA" id="ARBA00023274"/>
    </source>
</evidence>
<keyword evidence="11" id="KW-1185">Reference proteome</keyword>
<dbReference type="Gene3D" id="1.10.287.10">
    <property type="entry name" value="S15/NS1, RNA-binding"/>
    <property type="match status" value="1"/>
</dbReference>
<dbReference type="InterPro" id="IPR000589">
    <property type="entry name" value="Ribosomal_uS15"/>
</dbReference>
<protein>
    <recommendedName>
        <fullName evidence="6">Small ribosomal subunit protein uS15</fullName>
    </recommendedName>
</protein>
<gene>
    <name evidence="6" type="primary">rpsO</name>
    <name evidence="10" type="ORF">D7M11_00435</name>
</gene>
<dbReference type="PANTHER" id="PTHR23321">
    <property type="entry name" value="RIBOSOMAL PROTEIN S15, BACTERIAL AND ORGANELLAR"/>
    <property type="match status" value="1"/>
</dbReference>
<sequence length="89" mass="10456">MALTQERKNQLIQDYKKHESDTGSPEVQIAILTENIVNLTNHLRVHKKDHHSRRGLLKMVGQRRKLLAYLKNNDVSRYSALIERLGLRR</sequence>
<evidence type="ECO:0000313" key="10">
    <source>
        <dbReference type="EMBL" id="RKN86473.1"/>
    </source>
</evidence>
<comment type="similarity">
    <text evidence="6 7">Belongs to the universal ribosomal protein uS15 family.</text>
</comment>
<dbReference type="GO" id="GO:0019843">
    <property type="term" value="F:rRNA binding"/>
    <property type="evidence" value="ECO:0007669"/>
    <property type="project" value="UniProtKB-UniRule"/>
</dbReference>
<dbReference type="CDD" id="cd00353">
    <property type="entry name" value="Ribosomal_S15p_S13e"/>
    <property type="match status" value="1"/>
</dbReference>
<name>A0A3B0CM49_9BACL</name>
<dbReference type="RefSeq" id="WP_120745179.1">
    <property type="nucleotide sequence ID" value="NZ_RBAH01000001.1"/>
</dbReference>
<dbReference type="AlphaFoldDB" id="A0A3B0CM49"/>
<evidence type="ECO:0000256" key="6">
    <source>
        <dbReference type="HAMAP-Rule" id="MF_01343"/>
    </source>
</evidence>
<evidence type="ECO:0000256" key="7">
    <source>
        <dbReference type="RuleBase" id="RU003919"/>
    </source>
</evidence>
<dbReference type="InterPro" id="IPR005290">
    <property type="entry name" value="Ribosomal_uS15_bac-type"/>
</dbReference>
<evidence type="ECO:0000256" key="3">
    <source>
        <dbReference type="ARBA" id="ARBA00022980"/>
    </source>
</evidence>
<evidence type="ECO:0000256" key="9">
    <source>
        <dbReference type="SAM" id="MobiDB-lite"/>
    </source>
</evidence>
<accession>A0A3B0CM49</accession>
<dbReference type="PROSITE" id="PS00362">
    <property type="entry name" value="RIBOSOMAL_S15"/>
    <property type="match status" value="1"/>
</dbReference>
<dbReference type="FunFam" id="1.10.287.10:FF:000002">
    <property type="entry name" value="30S ribosomal protein S15"/>
    <property type="match status" value="1"/>
</dbReference>
<keyword evidence="1 6" id="KW-0699">rRNA-binding</keyword>
<dbReference type="NCBIfam" id="TIGR00952">
    <property type="entry name" value="S15_bact"/>
    <property type="match status" value="1"/>
</dbReference>